<gene>
    <name evidence="10" type="ORF">EHS24_008288</name>
</gene>
<dbReference type="GO" id="GO:0016020">
    <property type="term" value="C:membrane"/>
    <property type="evidence" value="ECO:0007669"/>
    <property type="project" value="UniProtKB-SubCell"/>
</dbReference>
<comment type="catalytic activity">
    <reaction evidence="7">
        <text>myo-inositol(out) + H(+)(out) = myo-inositol(in) + H(+)(in)</text>
        <dbReference type="Rhea" id="RHEA:60364"/>
        <dbReference type="ChEBI" id="CHEBI:15378"/>
        <dbReference type="ChEBI" id="CHEBI:17268"/>
    </reaction>
</comment>
<keyword evidence="4 8" id="KW-0812">Transmembrane</keyword>
<dbReference type="GO" id="GO:0015798">
    <property type="term" value="P:myo-inositol transport"/>
    <property type="evidence" value="ECO:0007669"/>
    <property type="project" value="UniProtKB-ARBA"/>
</dbReference>
<sequence length="611" mass="67736">MDSKNDIVEVENKLHSPGAVESASEHVDINHNVNAKIQNPLFGLSRHELMARVDQFCDNHGMNDDKVVFQKAALLAQNPHKFESYSELTEEEKVAIRRETTHKWSHPRGLLMTVVMASVGAAVQGWDQTGANGANLSFPVEFGISDAAGAPNAARNQWIVGVINGAPYLFGALVGGWLNDPVNHYFGRRGAIFIAAIFAILSPIGSAVSQTWVQLLVCRCLLGLAMSLKASTTPVFTSENVPANVRGGMVMSWQLWCAGGILLGFSANLAVYQVGPIAWRLEMGSACIPALPLLFIYLCPESPRWLMKKGRYQDAFKSMLRLRNTPLQAARDMFYTYAQLEEEYRAIQSTNYVKRVSELVTIPRVRRATFASAIVMLAQQIDAGYSTKSSLLASWGFGLVNFAFAFPAIFTIDSFGRRNLLLATFPNMAWSLLATGLCFLLPNESAAKVPLIAVFIYIFAAFYSVGEGPVPYVYSAEVFPLTHREMGMAWAVSVCLFFGGVLGLTFPRMVGALGHVGAFGFYAGLNVTAFIFIFLFLPETKQFTLEELDYIFGVPMTQHAKYQTNTWLPHKFKKYVLRQKGHQIEPLYHLEEIQGIERQDDYGIRHVAAGH</sequence>
<protein>
    <recommendedName>
        <fullName evidence="9">Major facilitator superfamily (MFS) profile domain-containing protein</fullName>
    </recommendedName>
</protein>
<keyword evidence="6 8" id="KW-0472">Membrane</keyword>
<evidence type="ECO:0000259" key="9">
    <source>
        <dbReference type="PROSITE" id="PS50850"/>
    </source>
</evidence>
<keyword evidence="3" id="KW-0813">Transport</keyword>
<evidence type="ECO:0000256" key="1">
    <source>
        <dbReference type="ARBA" id="ARBA00004141"/>
    </source>
</evidence>
<organism evidence="10 11">
    <name type="scientific">Apiotrichum porosum</name>
    <dbReference type="NCBI Taxonomy" id="105984"/>
    <lineage>
        <taxon>Eukaryota</taxon>
        <taxon>Fungi</taxon>
        <taxon>Dikarya</taxon>
        <taxon>Basidiomycota</taxon>
        <taxon>Agaricomycotina</taxon>
        <taxon>Tremellomycetes</taxon>
        <taxon>Trichosporonales</taxon>
        <taxon>Trichosporonaceae</taxon>
        <taxon>Apiotrichum</taxon>
    </lineage>
</organism>
<dbReference type="InterPro" id="IPR036259">
    <property type="entry name" value="MFS_trans_sf"/>
</dbReference>
<dbReference type="FunFam" id="1.20.1250.20:FF:000474">
    <property type="entry name" value="Sugar transporter, putative"/>
    <property type="match status" value="1"/>
</dbReference>
<evidence type="ECO:0000256" key="4">
    <source>
        <dbReference type="ARBA" id="ARBA00022692"/>
    </source>
</evidence>
<dbReference type="Proteomes" id="UP000279236">
    <property type="component" value="Unassembled WGS sequence"/>
</dbReference>
<dbReference type="Pfam" id="PF00083">
    <property type="entry name" value="Sugar_tr"/>
    <property type="match status" value="1"/>
</dbReference>
<feature type="transmembrane region" description="Helical" evidence="8">
    <location>
        <begin position="253"/>
        <end position="271"/>
    </location>
</feature>
<dbReference type="InterPro" id="IPR050814">
    <property type="entry name" value="Myo-inositol_Transporter"/>
</dbReference>
<comment type="similarity">
    <text evidence="2">Belongs to the major facilitator superfamily. Sugar transporter (TC 2.A.1.1) family.</text>
</comment>
<dbReference type="OrthoDB" id="5290825at2759"/>
<dbReference type="EMBL" id="RSCE01000006">
    <property type="protein sequence ID" value="RSH82084.1"/>
    <property type="molecule type" value="Genomic_DNA"/>
</dbReference>
<reference evidence="10 11" key="1">
    <citation type="submission" date="2018-11" db="EMBL/GenBank/DDBJ databases">
        <title>Genome sequence of Apiotrichum porosum DSM 27194.</title>
        <authorList>
            <person name="Aliyu H."/>
            <person name="Gorte O."/>
            <person name="Ochsenreither K."/>
        </authorList>
    </citation>
    <scope>NUCLEOTIDE SEQUENCE [LARGE SCALE GENOMIC DNA]</scope>
    <source>
        <strain evidence="10 11">DSM 27194</strain>
    </source>
</reference>
<dbReference type="GeneID" id="39592831"/>
<evidence type="ECO:0000256" key="5">
    <source>
        <dbReference type="ARBA" id="ARBA00022989"/>
    </source>
</evidence>
<dbReference type="PROSITE" id="PS00216">
    <property type="entry name" value="SUGAR_TRANSPORT_1"/>
    <property type="match status" value="1"/>
</dbReference>
<dbReference type="RefSeq" id="XP_028476539.1">
    <property type="nucleotide sequence ID" value="XM_028623606.1"/>
</dbReference>
<proteinExistence type="inferred from homology"/>
<dbReference type="PRINTS" id="PR00171">
    <property type="entry name" value="SUGRTRNSPORT"/>
</dbReference>
<evidence type="ECO:0000313" key="11">
    <source>
        <dbReference type="Proteomes" id="UP000279236"/>
    </source>
</evidence>
<feature type="transmembrane region" description="Helical" evidence="8">
    <location>
        <begin position="422"/>
        <end position="442"/>
    </location>
</feature>
<keyword evidence="5 8" id="KW-1133">Transmembrane helix</keyword>
<evidence type="ECO:0000313" key="10">
    <source>
        <dbReference type="EMBL" id="RSH82084.1"/>
    </source>
</evidence>
<accession>A0A427XTC0</accession>
<feature type="transmembrane region" description="Helical" evidence="8">
    <location>
        <begin position="486"/>
        <end position="506"/>
    </location>
</feature>
<dbReference type="Gene3D" id="1.20.1250.20">
    <property type="entry name" value="MFS general substrate transporter like domains"/>
    <property type="match status" value="1"/>
</dbReference>
<dbReference type="InterPro" id="IPR020846">
    <property type="entry name" value="MFS_dom"/>
</dbReference>
<evidence type="ECO:0000256" key="8">
    <source>
        <dbReference type="SAM" id="Phobius"/>
    </source>
</evidence>
<feature type="transmembrane region" description="Helical" evidence="8">
    <location>
        <begin position="158"/>
        <end position="178"/>
    </location>
</feature>
<dbReference type="PANTHER" id="PTHR48020">
    <property type="entry name" value="PROTON MYO-INOSITOL COTRANSPORTER"/>
    <property type="match status" value="1"/>
</dbReference>
<feature type="transmembrane region" description="Helical" evidence="8">
    <location>
        <begin position="449"/>
        <end position="466"/>
    </location>
</feature>
<dbReference type="SUPFAM" id="SSF103473">
    <property type="entry name" value="MFS general substrate transporter"/>
    <property type="match status" value="1"/>
</dbReference>
<evidence type="ECO:0000256" key="6">
    <source>
        <dbReference type="ARBA" id="ARBA00023136"/>
    </source>
</evidence>
<feature type="transmembrane region" description="Helical" evidence="8">
    <location>
        <begin position="518"/>
        <end position="537"/>
    </location>
</feature>
<feature type="transmembrane region" description="Helical" evidence="8">
    <location>
        <begin position="391"/>
        <end position="410"/>
    </location>
</feature>
<dbReference type="PANTHER" id="PTHR48020:SF4">
    <property type="entry name" value="SYMPORT, PUTATIVE (AFU_ORTHOLOGUE AFUA_3G11790)-RELATED"/>
    <property type="match status" value="1"/>
</dbReference>
<feature type="transmembrane region" description="Helical" evidence="8">
    <location>
        <begin position="190"/>
        <end position="206"/>
    </location>
</feature>
<feature type="domain" description="Major facilitator superfamily (MFS) profile" evidence="9">
    <location>
        <begin position="113"/>
        <end position="541"/>
    </location>
</feature>
<dbReference type="AlphaFoldDB" id="A0A427XTC0"/>
<name>A0A427XTC0_9TREE</name>
<evidence type="ECO:0000256" key="2">
    <source>
        <dbReference type="ARBA" id="ARBA00010992"/>
    </source>
</evidence>
<dbReference type="GO" id="GO:0022857">
    <property type="term" value="F:transmembrane transporter activity"/>
    <property type="evidence" value="ECO:0007669"/>
    <property type="project" value="InterPro"/>
</dbReference>
<dbReference type="InterPro" id="IPR005829">
    <property type="entry name" value="Sugar_transporter_CS"/>
</dbReference>
<dbReference type="InterPro" id="IPR005828">
    <property type="entry name" value="MFS_sugar_transport-like"/>
</dbReference>
<dbReference type="PROSITE" id="PS50850">
    <property type="entry name" value="MFS"/>
    <property type="match status" value="1"/>
</dbReference>
<dbReference type="InterPro" id="IPR003663">
    <property type="entry name" value="Sugar/inositol_transpt"/>
</dbReference>
<dbReference type="GO" id="GO:0015791">
    <property type="term" value="P:polyol transmembrane transport"/>
    <property type="evidence" value="ECO:0007669"/>
    <property type="project" value="UniProtKB-ARBA"/>
</dbReference>
<comment type="caution">
    <text evidence="10">The sequence shown here is derived from an EMBL/GenBank/DDBJ whole genome shotgun (WGS) entry which is preliminary data.</text>
</comment>
<evidence type="ECO:0000256" key="3">
    <source>
        <dbReference type="ARBA" id="ARBA00022448"/>
    </source>
</evidence>
<comment type="subcellular location">
    <subcellularLocation>
        <location evidence="1">Membrane</location>
        <topology evidence="1">Multi-pass membrane protein</topology>
    </subcellularLocation>
</comment>
<evidence type="ECO:0000256" key="7">
    <source>
        <dbReference type="ARBA" id="ARBA00049119"/>
    </source>
</evidence>
<keyword evidence="11" id="KW-1185">Reference proteome</keyword>